<evidence type="ECO:0000313" key="3">
    <source>
        <dbReference type="Proteomes" id="UP000499080"/>
    </source>
</evidence>
<organism evidence="2 3">
    <name type="scientific">Araneus ventricosus</name>
    <name type="common">Orbweaver spider</name>
    <name type="synonym">Epeira ventricosa</name>
    <dbReference type="NCBI Taxonomy" id="182803"/>
    <lineage>
        <taxon>Eukaryota</taxon>
        <taxon>Metazoa</taxon>
        <taxon>Ecdysozoa</taxon>
        <taxon>Arthropoda</taxon>
        <taxon>Chelicerata</taxon>
        <taxon>Arachnida</taxon>
        <taxon>Araneae</taxon>
        <taxon>Araneomorphae</taxon>
        <taxon>Entelegynae</taxon>
        <taxon>Araneoidea</taxon>
        <taxon>Araneidae</taxon>
        <taxon>Araneus</taxon>
    </lineage>
</organism>
<comment type="caution">
    <text evidence="2">The sequence shown here is derived from an EMBL/GenBank/DDBJ whole genome shotgun (WGS) entry which is preliminary data.</text>
</comment>
<protein>
    <submittedName>
        <fullName evidence="2">Uncharacterized protein</fullName>
    </submittedName>
</protein>
<evidence type="ECO:0000313" key="2">
    <source>
        <dbReference type="EMBL" id="GBN13123.1"/>
    </source>
</evidence>
<keyword evidence="3" id="KW-1185">Reference proteome</keyword>
<evidence type="ECO:0000256" key="1">
    <source>
        <dbReference type="SAM" id="MobiDB-lite"/>
    </source>
</evidence>
<gene>
    <name evidence="2" type="ORF">AVEN_257702_1</name>
</gene>
<accession>A0A4Y2LGQ6</accession>
<sequence length="332" mass="37752">MSEIDPLSEAKMQPFAELPFPLIPETDSDVETSKKRKFPKAGRNKKDKLQIRDPNLSPERKIPIISTLFSPKKPSLGTVTQDIYDPSSATLDKPSSSSQVHDIILKLQKTDKIHAPVLPEFAKVSKQPIKDDEFKAVGDMEILQAQKTIEQTTNLVAHLDDILINEPQSETLGIRNNIENVINQAVQDKIAVQNEQMVIDARQGVKRKNSDIALENSISTKGQISEVMDDYNSIPMENLPNDKTRIYAKIRNLMRHPQRIRSYGDIHLGMKPKTAEMQKIMVYNTYINELYPDISENVAPALKDQTERLKQEKEAVIDRLWKTMLLTKAMNK</sequence>
<dbReference type="AlphaFoldDB" id="A0A4Y2LGQ6"/>
<proteinExistence type="predicted"/>
<dbReference type="Proteomes" id="UP000499080">
    <property type="component" value="Unassembled WGS sequence"/>
</dbReference>
<dbReference type="EMBL" id="BGPR01005754">
    <property type="protein sequence ID" value="GBN13123.1"/>
    <property type="molecule type" value="Genomic_DNA"/>
</dbReference>
<feature type="region of interest" description="Disordered" evidence="1">
    <location>
        <begin position="1"/>
        <end position="54"/>
    </location>
</feature>
<name>A0A4Y2LGQ6_ARAVE</name>
<feature type="compositionally biased region" description="Basic residues" evidence="1">
    <location>
        <begin position="34"/>
        <end position="46"/>
    </location>
</feature>
<reference evidence="2 3" key="1">
    <citation type="journal article" date="2019" name="Sci. Rep.">
        <title>Orb-weaving spider Araneus ventricosus genome elucidates the spidroin gene catalogue.</title>
        <authorList>
            <person name="Kono N."/>
            <person name="Nakamura H."/>
            <person name="Ohtoshi R."/>
            <person name="Moran D.A.P."/>
            <person name="Shinohara A."/>
            <person name="Yoshida Y."/>
            <person name="Fujiwara M."/>
            <person name="Mori M."/>
            <person name="Tomita M."/>
            <person name="Arakawa K."/>
        </authorList>
    </citation>
    <scope>NUCLEOTIDE SEQUENCE [LARGE SCALE GENOMIC DNA]</scope>
</reference>